<dbReference type="SUPFAM" id="SSF52172">
    <property type="entry name" value="CheY-like"/>
    <property type="match status" value="1"/>
</dbReference>
<dbReference type="InterPro" id="IPR011006">
    <property type="entry name" value="CheY-like_superfamily"/>
</dbReference>
<dbReference type="PROSITE" id="PS50110">
    <property type="entry name" value="RESPONSE_REGULATORY"/>
    <property type="match status" value="1"/>
</dbReference>
<protein>
    <submittedName>
        <fullName evidence="3">5'-methylthioadenosine/S-adenosylhomocysteine nucleosidase</fullName>
        <ecNumber evidence="3">3.2.2.9</ecNumber>
    </submittedName>
</protein>
<dbReference type="Pfam" id="PF00072">
    <property type="entry name" value="Response_reg"/>
    <property type="match status" value="1"/>
</dbReference>
<dbReference type="SUPFAM" id="SSF53167">
    <property type="entry name" value="Purine and uridine phosphorylases"/>
    <property type="match status" value="1"/>
</dbReference>
<feature type="domain" description="Response regulatory" evidence="2">
    <location>
        <begin position="3"/>
        <end position="130"/>
    </location>
</feature>
<evidence type="ECO:0000313" key="4">
    <source>
        <dbReference type="Proteomes" id="UP000326953"/>
    </source>
</evidence>
<keyword evidence="3" id="KW-0326">Glycosidase</keyword>
<dbReference type="EC" id="3.2.2.9" evidence="3"/>
<dbReference type="Pfam" id="PF01048">
    <property type="entry name" value="PNP_UDP_1"/>
    <property type="match status" value="1"/>
</dbReference>
<dbReference type="InterPro" id="IPR035994">
    <property type="entry name" value="Nucleoside_phosphorylase_sf"/>
</dbReference>
<proteinExistence type="predicted"/>
<keyword evidence="1" id="KW-0597">Phosphoprotein</keyword>
<gene>
    <name evidence="3" type="primary">mtnN_1</name>
    <name evidence="3" type="ORF">PS662_01119</name>
</gene>
<dbReference type="InterPro" id="IPR001789">
    <property type="entry name" value="Sig_transdc_resp-reg_receiver"/>
</dbReference>
<dbReference type="GO" id="GO:0008930">
    <property type="term" value="F:methylthioadenosine nucleosidase activity"/>
    <property type="evidence" value="ECO:0007669"/>
    <property type="project" value="TreeGrafter"/>
</dbReference>
<dbReference type="CDD" id="cd00156">
    <property type="entry name" value="REC"/>
    <property type="match status" value="1"/>
</dbReference>
<dbReference type="RefSeq" id="WP_150710035.1">
    <property type="nucleotide sequence ID" value="NZ_CABVHK010000003.1"/>
</dbReference>
<dbReference type="PANTHER" id="PTHR46832">
    <property type="entry name" value="5'-METHYLTHIOADENOSINE/S-ADENOSYLHOMOCYSTEINE NUCLEOSIDASE"/>
    <property type="match status" value="1"/>
</dbReference>
<dbReference type="AlphaFoldDB" id="A0A5E6QNM9"/>
<dbReference type="GO" id="GO:0008782">
    <property type="term" value="F:adenosylhomocysteine nucleosidase activity"/>
    <property type="evidence" value="ECO:0007669"/>
    <property type="project" value="UniProtKB-EC"/>
</dbReference>
<dbReference type="GO" id="GO:0009116">
    <property type="term" value="P:nucleoside metabolic process"/>
    <property type="evidence" value="ECO:0007669"/>
    <property type="project" value="InterPro"/>
</dbReference>
<keyword evidence="3" id="KW-0378">Hydrolase</keyword>
<sequence>MIKILVVDDEISKLQEVAAICEDTAPGISITHVATAVAARKAVRLDKYDVLIIDLNLPDGLRDKPQIEGGLDLLDLLLTDVNCRLPADIMFITAREDNVDAARTKSAERGAVLWQFGHGDEWKSYLRGRLKYLMTRLGRTLDGFPVDIAFVTALQSPELDAILALDYGWKTKIFSGDPSTYHFGSFEKTGEMVRVVAVSAPRKGMPSAASLSAKIVALFKPKILIMTGICAGIASRTNFGDIIVADPAWDYGSGKRALDSNRSPVFQAAAYQMSLDPNIRQVVNELARDPATMQSIRSGWQGNFPQGVLNVKLAPMASGASVIADDAEARSVTLQHRELAAIEMEGYAVMAAVESAANPKPLAIVIKSVCDYADAEKNDDWQAYAAYTSAAFANLLLKSPSLEL</sequence>
<dbReference type="GO" id="GO:0000160">
    <property type="term" value="P:phosphorelay signal transduction system"/>
    <property type="evidence" value="ECO:0007669"/>
    <property type="project" value="InterPro"/>
</dbReference>
<dbReference type="EMBL" id="CABVHK010000003">
    <property type="protein sequence ID" value="VVM57283.1"/>
    <property type="molecule type" value="Genomic_DNA"/>
</dbReference>
<dbReference type="GO" id="GO:0019284">
    <property type="term" value="P:L-methionine salvage from S-adenosylmethionine"/>
    <property type="evidence" value="ECO:0007669"/>
    <property type="project" value="TreeGrafter"/>
</dbReference>
<feature type="modified residue" description="4-aspartylphosphate" evidence="1">
    <location>
        <position position="54"/>
    </location>
</feature>
<organism evidence="3 4">
    <name type="scientific">Pseudomonas fluorescens</name>
    <dbReference type="NCBI Taxonomy" id="294"/>
    <lineage>
        <taxon>Bacteria</taxon>
        <taxon>Pseudomonadati</taxon>
        <taxon>Pseudomonadota</taxon>
        <taxon>Gammaproteobacteria</taxon>
        <taxon>Pseudomonadales</taxon>
        <taxon>Pseudomonadaceae</taxon>
        <taxon>Pseudomonas</taxon>
    </lineage>
</organism>
<dbReference type="GO" id="GO:0005829">
    <property type="term" value="C:cytosol"/>
    <property type="evidence" value="ECO:0007669"/>
    <property type="project" value="TreeGrafter"/>
</dbReference>
<dbReference type="Gene3D" id="3.40.50.1580">
    <property type="entry name" value="Nucleoside phosphorylase domain"/>
    <property type="match status" value="1"/>
</dbReference>
<evidence type="ECO:0000259" key="2">
    <source>
        <dbReference type="PROSITE" id="PS50110"/>
    </source>
</evidence>
<dbReference type="PANTHER" id="PTHR46832:SF1">
    <property type="entry name" value="5'-METHYLTHIOADENOSINE_S-ADENOSYLHOMOCYSTEINE NUCLEOSIDASE"/>
    <property type="match status" value="1"/>
</dbReference>
<name>A0A5E6QNM9_PSEFL</name>
<evidence type="ECO:0000313" key="3">
    <source>
        <dbReference type="EMBL" id="VVM57283.1"/>
    </source>
</evidence>
<dbReference type="Gene3D" id="3.40.50.2300">
    <property type="match status" value="1"/>
</dbReference>
<reference evidence="3 4" key="1">
    <citation type="submission" date="2019-09" db="EMBL/GenBank/DDBJ databases">
        <authorList>
            <person name="Chandra G."/>
            <person name="Truman W A."/>
        </authorList>
    </citation>
    <scope>NUCLEOTIDE SEQUENCE [LARGE SCALE GENOMIC DNA]</scope>
    <source>
        <strain evidence="3">PS662</strain>
    </source>
</reference>
<dbReference type="Proteomes" id="UP000326953">
    <property type="component" value="Unassembled WGS sequence"/>
</dbReference>
<dbReference type="InterPro" id="IPR000845">
    <property type="entry name" value="Nucleoside_phosphorylase_d"/>
</dbReference>
<accession>A0A5E6QNM9</accession>
<dbReference type="OrthoDB" id="2988699at2"/>
<evidence type="ECO:0000256" key="1">
    <source>
        <dbReference type="PROSITE-ProRule" id="PRU00169"/>
    </source>
</evidence>